<dbReference type="AlphaFoldDB" id="A0ABD6EUM6"/>
<proteinExistence type="predicted"/>
<sequence length="128" mass="14372">MYTASLRTRLFNINIQNRRMNSELEIRRLHSLSADGAICAGTATAIVYTIAIDTAESYADDAALLADDKSKLRKATTSVPRNDAKPANSKLLVTIVRGSRAFREDRRGILEEYAKFLLPWSANNRKRE</sequence>
<keyword evidence="2" id="KW-1185">Reference proteome</keyword>
<organism evidence="1 2">
    <name type="scientific">Gnathostoma spinigerum</name>
    <dbReference type="NCBI Taxonomy" id="75299"/>
    <lineage>
        <taxon>Eukaryota</taxon>
        <taxon>Metazoa</taxon>
        <taxon>Ecdysozoa</taxon>
        <taxon>Nematoda</taxon>
        <taxon>Chromadorea</taxon>
        <taxon>Rhabditida</taxon>
        <taxon>Spirurina</taxon>
        <taxon>Gnathostomatomorpha</taxon>
        <taxon>Gnathostomatoidea</taxon>
        <taxon>Gnathostomatidae</taxon>
        <taxon>Gnathostoma</taxon>
    </lineage>
</organism>
<name>A0ABD6EUM6_9BILA</name>
<dbReference type="Proteomes" id="UP001608902">
    <property type="component" value="Unassembled WGS sequence"/>
</dbReference>
<evidence type="ECO:0000313" key="1">
    <source>
        <dbReference type="EMBL" id="MFH4980387.1"/>
    </source>
</evidence>
<gene>
    <name evidence="1" type="ORF">AB6A40_007096</name>
</gene>
<protein>
    <submittedName>
        <fullName evidence="1">Uncharacterized protein</fullName>
    </submittedName>
</protein>
<accession>A0ABD6EUM6</accession>
<dbReference type="EMBL" id="JBGFUD010005485">
    <property type="protein sequence ID" value="MFH4980387.1"/>
    <property type="molecule type" value="Genomic_DNA"/>
</dbReference>
<evidence type="ECO:0000313" key="2">
    <source>
        <dbReference type="Proteomes" id="UP001608902"/>
    </source>
</evidence>
<comment type="caution">
    <text evidence="1">The sequence shown here is derived from an EMBL/GenBank/DDBJ whole genome shotgun (WGS) entry which is preliminary data.</text>
</comment>
<reference evidence="1 2" key="1">
    <citation type="submission" date="2024-08" db="EMBL/GenBank/DDBJ databases">
        <title>Gnathostoma spinigerum genome.</title>
        <authorList>
            <person name="Gonzalez-Bertolin B."/>
            <person name="Monzon S."/>
            <person name="Zaballos A."/>
            <person name="Jimenez P."/>
            <person name="Dekumyoy P."/>
            <person name="Varona S."/>
            <person name="Cuesta I."/>
            <person name="Sumanam S."/>
            <person name="Adisakwattana P."/>
            <person name="Gasser R.B."/>
            <person name="Hernandez-Gonzalez A."/>
            <person name="Young N.D."/>
            <person name="Perteguer M.J."/>
        </authorList>
    </citation>
    <scope>NUCLEOTIDE SEQUENCE [LARGE SCALE GENOMIC DNA]</scope>
    <source>
        <strain evidence="1">AL3</strain>
        <tissue evidence="1">Liver</tissue>
    </source>
</reference>